<evidence type="ECO:0000313" key="1">
    <source>
        <dbReference type="EMBL" id="GFQ86442.1"/>
    </source>
</evidence>
<reference evidence="1" key="1">
    <citation type="submission" date="2020-07" db="EMBL/GenBank/DDBJ databases">
        <title>Multicomponent nature underlies the extraordinary mechanical properties of spider dragline silk.</title>
        <authorList>
            <person name="Kono N."/>
            <person name="Nakamura H."/>
            <person name="Mori M."/>
            <person name="Yoshida Y."/>
            <person name="Ohtoshi R."/>
            <person name="Malay A.D."/>
            <person name="Moran D.A.P."/>
            <person name="Tomita M."/>
            <person name="Numata K."/>
            <person name="Arakawa K."/>
        </authorList>
    </citation>
    <scope>NUCLEOTIDE SEQUENCE</scope>
</reference>
<dbReference type="AlphaFoldDB" id="A0A8X6FR20"/>
<sequence length="72" mass="8230">MGMVGSPRSSVLFRYCFTSQTVPSSKMCAEMQVLTPCLEAFIMVKSIQVFLYRNIMQPFITVEERKICAAKR</sequence>
<organism evidence="1 3">
    <name type="scientific">Trichonephila clavata</name>
    <name type="common">Joro spider</name>
    <name type="synonym">Nephila clavata</name>
    <dbReference type="NCBI Taxonomy" id="2740835"/>
    <lineage>
        <taxon>Eukaryota</taxon>
        <taxon>Metazoa</taxon>
        <taxon>Ecdysozoa</taxon>
        <taxon>Arthropoda</taxon>
        <taxon>Chelicerata</taxon>
        <taxon>Arachnida</taxon>
        <taxon>Araneae</taxon>
        <taxon>Araneomorphae</taxon>
        <taxon>Entelegynae</taxon>
        <taxon>Araneoidea</taxon>
        <taxon>Nephilidae</taxon>
        <taxon>Trichonephila</taxon>
    </lineage>
</organism>
<accession>A0A8X6FR20</accession>
<evidence type="ECO:0000313" key="2">
    <source>
        <dbReference type="EMBL" id="GFR04415.1"/>
    </source>
</evidence>
<name>A0A8X6FR20_TRICU</name>
<comment type="caution">
    <text evidence="1">The sequence shown here is derived from an EMBL/GenBank/DDBJ whole genome shotgun (WGS) entry which is preliminary data.</text>
</comment>
<proteinExistence type="predicted"/>
<dbReference type="Proteomes" id="UP000887116">
    <property type="component" value="Unassembled WGS sequence"/>
</dbReference>
<evidence type="ECO:0000313" key="3">
    <source>
        <dbReference type="Proteomes" id="UP000887116"/>
    </source>
</evidence>
<keyword evidence="3" id="KW-1185">Reference proteome</keyword>
<dbReference type="EMBL" id="BMAO01025709">
    <property type="protein sequence ID" value="GFR04415.1"/>
    <property type="molecule type" value="Genomic_DNA"/>
</dbReference>
<dbReference type="OrthoDB" id="6464033at2759"/>
<gene>
    <name evidence="2" type="ORF">TNCT_381371</name>
    <name evidence="1" type="ORF">TNCT_540801</name>
</gene>
<dbReference type="EMBL" id="BMAO01023060">
    <property type="protein sequence ID" value="GFQ86442.1"/>
    <property type="molecule type" value="Genomic_DNA"/>
</dbReference>
<protein>
    <submittedName>
        <fullName evidence="1">Uncharacterized protein</fullName>
    </submittedName>
</protein>